<comment type="caution">
    <text evidence="11">The sequence shown here is derived from an EMBL/GenBank/DDBJ whole genome shotgun (WGS) entry which is preliminary data.</text>
</comment>
<keyword evidence="6" id="KW-1133">Transmembrane helix</keyword>
<gene>
    <name evidence="11" type="ORF">OLEA9_A074398</name>
</gene>
<dbReference type="PANTHER" id="PTHR24282:SF148">
    <property type="entry name" value="CYTOCHROME P450 72A15-LIKE"/>
    <property type="match status" value="1"/>
</dbReference>
<dbReference type="OrthoDB" id="1470350at2759"/>
<dbReference type="GO" id="GO:0016020">
    <property type="term" value="C:membrane"/>
    <property type="evidence" value="ECO:0007669"/>
    <property type="project" value="UniProtKB-SubCell"/>
</dbReference>
<dbReference type="InterPro" id="IPR001128">
    <property type="entry name" value="Cyt_P450"/>
</dbReference>
<dbReference type="SUPFAM" id="SSF48264">
    <property type="entry name" value="Cytochrome P450"/>
    <property type="match status" value="1"/>
</dbReference>
<dbReference type="Gramene" id="OE9A074398T1">
    <property type="protein sequence ID" value="OE9A074398C1"/>
    <property type="gene ID" value="OE9A074398"/>
</dbReference>
<evidence type="ECO:0000313" key="11">
    <source>
        <dbReference type="EMBL" id="CAA2942125.1"/>
    </source>
</evidence>
<dbReference type="AlphaFoldDB" id="A0A8S0PE61"/>
<dbReference type="GO" id="GO:0004497">
    <property type="term" value="F:monooxygenase activity"/>
    <property type="evidence" value="ECO:0007669"/>
    <property type="project" value="UniProtKB-KW"/>
</dbReference>
<keyword evidence="9" id="KW-0503">Monooxygenase</keyword>
<keyword evidence="10" id="KW-0472">Membrane</keyword>
<comment type="similarity">
    <text evidence="2">Belongs to the cytochrome P450 family.</text>
</comment>
<evidence type="ECO:0000256" key="9">
    <source>
        <dbReference type="ARBA" id="ARBA00023033"/>
    </source>
</evidence>
<evidence type="ECO:0000256" key="6">
    <source>
        <dbReference type="ARBA" id="ARBA00022989"/>
    </source>
</evidence>
<protein>
    <submittedName>
        <fullName evidence="11">Cytochrome P450 CYP72A219</fullName>
    </submittedName>
</protein>
<evidence type="ECO:0000313" key="12">
    <source>
        <dbReference type="Proteomes" id="UP000594638"/>
    </source>
</evidence>
<evidence type="ECO:0000256" key="10">
    <source>
        <dbReference type="ARBA" id="ARBA00023136"/>
    </source>
</evidence>
<evidence type="ECO:0000256" key="5">
    <source>
        <dbReference type="ARBA" id="ARBA00022723"/>
    </source>
</evidence>
<evidence type="ECO:0000256" key="7">
    <source>
        <dbReference type="ARBA" id="ARBA00023002"/>
    </source>
</evidence>
<dbReference type="InterPro" id="IPR050665">
    <property type="entry name" value="Cytochrome_P450_Monooxygen"/>
</dbReference>
<keyword evidence="4" id="KW-0812">Transmembrane</keyword>
<dbReference type="EMBL" id="CACTIH010000051">
    <property type="protein sequence ID" value="CAA2942125.1"/>
    <property type="molecule type" value="Genomic_DNA"/>
</dbReference>
<keyword evidence="5" id="KW-0479">Metal-binding</keyword>
<dbReference type="GO" id="GO:0005506">
    <property type="term" value="F:iron ion binding"/>
    <property type="evidence" value="ECO:0007669"/>
    <property type="project" value="InterPro"/>
</dbReference>
<keyword evidence="3" id="KW-0349">Heme</keyword>
<dbReference type="Pfam" id="PF00067">
    <property type="entry name" value="p450"/>
    <property type="match status" value="1"/>
</dbReference>
<dbReference type="GO" id="GO:0016705">
    <property type="term" value="F:oxidoreductase activity, acting on paired donors, with incorporation or reduction of molecular oxygen"/>
    <property type="evidence" value="ECO:0007669"/>
    <property type="project" value="InterPro"/>
</dbReference>
<evidence type="ECO:0000256" key="3">
    <source>
        <dbReference type="ARBA" id="ARBA00022617"/>
    </source>
</evidence>
<evidence type="ECO:0000256" key="1">
    <source>
        <dbReference type="ARBA" id="ARBA00004370"/>
    </source>
</evidence>
<keyword evidence="8" id="KW-0408">Iron</keyword>
<dbReference type="PANTHER" id="PTHR24282">
    <property type="entry name" value="CYTOCHROME P450 FAMILY MEMBER"/>
    <property type="match status" value="1"/>
</dbReference>
<dbReference type="Gene3D" id="1.10.630.10">
    <property type="entry name" value="Cytochrome P450"/>
    <property type="match status" value="1"/>
</dbReference>
<evidence type="ECO:0000256" key="2">
    <source>
        <dbReference type="ARBA" id="ARBA00010617"/>
    </source>
</evidence>
<proteinExistence type="inferred from homology"/>
<reference evidence="11 12" key="1">
    <citation type="submission" date="2019-12" db="EMBL/GenBank/DDBJ databases">
        <authorList>
            <person name="Alioto T."/>
            <person name="Alioto T."/>
            <person name="Gomez Garrido J."/>
        </authorList>
    </citation>
    <scope>NUCLEOTIDE SEQUENCE [LARGE SCALE GENOMIC DNA]</scope>
</reference>
<accession>A0A8S0PE61</accession>
<dbReference type="InterPro" id="IPR036396">
    <property type="entry name" value="Cyt_P450_sf"/>
</dbReference>
<name>A0A8S0PE61_OLEEU</name>
<sequence>MPLNHDIVHRVNPMWHQKFHKYGKISLSWLQRRPRLIIADPELLRLILNDKNGHFQKPPEFHLGRGKMGQRRKLITPAFHHEKLQGMLPAFLTSFCNLIDQWKNSVGSQESFELDVAQEMQNLAADVISRAAFGSNFEGGKKIFELQKEQAVLVLEAFLSMYLPGLQVTMHFLNWAKNS</sequence>
<comment type="subcellular location">
    <subcellularLocation>
        <location evidence="1">Membrane</location>
    </subcellularLocation>
</comment>
<dbReference type="GO" id="GO:0020037">
    <property type="term" value="F:heme binding"/>
    <property type="evidence" value="ECO:0007669"/>
    <property type="project" value="InterPro"/>
</dbReference>
<keyword evidence="7" id="KW-0560">Oxidoreductase</keyword>
<organism evidence="11 12">
    <name type="scientific">Olea europaea subsp. europaea</name>
    <dbReference type="NCBI Taxonomy" id="158383"/>
    <lineage>
        <taxon>Eukaryota</taxon>
        <taxon>Viridiplantae</taxon>
        <taxon>Streptophyta</taxon>
        <taxon>Embryophyta</taxon>
        <taxon>Tracheophyta</taxon>
        <taxon>Spermatophyta</taxon>
        <taxon>Magnoliopsida</taxon>
        <taxon>eudicotyledons</taxon>
        <taxon>Gunneridae</taxon>
        <taxon>Pentapetalae</taxon>
        <taxon>asterids</taxon>
        <taxon>lamiids</taxon>
        <taxon>Lamiales</taxon>
        <taxon>Oleaceae</taxon>
        <taxon>Oleeae</taxon>
        <taxon>Olea</taxon>
    </lineage>
</organism>
<dbReference type="Proteomes" id="UP000594638">
    <property type="component" value="Unassembled WGS sequence"/>
</dbReference>
<keyword evidence="12" id="KW-1185">Reference proteome</keyword>
<evidence type="ECO:0000256" key="4">
    <source>
        <dbReference type="ARBA" id="ARBA00022692"/>
    </source>
</evidence>
<evidence type="ECO:0000256" key="8">
    <source>
        <dbReference type="ARBA" id="ARBA00023004"/>
    </source>
</evidence>